<dbReference type="PROSITE" id="PS01234">
    <property type="entry name" value="GATB"/>
    <property type="match status" value="1"/>
</dbReference>
<evidence type="ECO:0000259" key="11">
    <source>
        <dbReference type="SMART" id="SM00845"/>
    </source>
</evidence>
<dbReference type="InterPro" id="IPR004413">
    <property type="entry name" value="GatB"/>
</dbReference>
<feature type="domain" description="Asn/Gln amidotransferase" evidence="11">
    <location>
        <begin position="340"/>
        <end position="449"/>
    </location>
</feature>
<dbReference type="EMBL" id="MFAU01000011">
    <property type="protein sequence ID" value="OGD84797.1"/>
    <property type="molecule type" value="Genomic_DNA"/>
</dbReference>
<dbReference type="NCBIfam" id="NF004014">
    <property type="entry name" value="PRK05477.1-4"/>
    <property type="match status" value="1"/>
</dbReference>
<evidence type="ECO:0000256" key="8">
    <source>
        <dbReference type="ARBA" id="ARBA00047380"/>
    </source>
</evidence>
<gene>
    <name evidence="10" type="primary">gatB</name>
    <name evidence="12" type="ORF">A2165_02130</name>
</gene>
<name>A0A1F5FYW7_9BACT</name>
<dbReference type="SUPFAM" id="SSF89095">
    <property type="entry name" value="GatB/YqeY motif"/>
    <property type="match status" value="1"/>
</dbReference>
<dbReference type="PANTHER" id="PTHR11659">
    <property type="entry name" value="GLUTAMYL-TRNA GLN AMIDOTRANSFERASE SUBUNIT B MITOCHONDRIAL AND PROKARYOTIC PET112-RELATED"/>
    <property type="match status" value="1"/>
</dbReference>
<dbReference type="Pfam" id="PF02934">
    <property type="entry name" value="GatB_N"/>
    <property type="match status" value="1"/>
</dbReference>
<evidence type="ECO:0000256" key="4">
    <source>
        <dbReference type="ARBA" id="ARBA00022741"/>
    </source>
</evidence>
<reference evidence="12 13" key="1">
    <citation type="journal article" date="2016" name="Nat. Commun.">
        <title>Thousands of microbial genomes shed light on interconnected biogeochemical processes in an aquifer system.</title>
        <authorList>
            <person name="Anantharaman K."/>
            <person name="Brown C.T."/>
            <person name="Hug L.A."/>
            <person name="Sharon I."/>
            <person name="Castelle C.J."/>
            <person name="Probst A.J."/>
            <person name="Thomas B.C."/>
            <person name="Singh A."/>
            <person name="Wilkins M.J."/>
            <person name="Karaoz U."/>
            <person name="Brodie E.L."/>
            <person name="Williams K.H."/>
            <person name="Hubbard S.S."/>
            <person name="Banfield J.F."/>
        </authorList>
    </citation>
    <scope>NUCLEOTIDE SEQUENCE [LARGE SCALE GENOMIC DNA]</scope>
</reference>
<dbReference type="Pfam" id="PF02637">
    <property type="entry name" value="GatB_Yqey"/>
    <property type="match status" value="1"/>
</dbReference>
<proteinExistence type="inferred from homology"/>
<dbReference type="SMART" id="SM00845">
    <property type="entry name" value="GatB_Yqey"/>
    <property type="match status" value="1"/>
</dbReference>
<accession>A0A1F5FYW7</accession>
<dbReference type="InterPro" id="IPR017959">
    <property type="entry name" value="Asn/Gln-tRNA_amidoTrfase_suB/E"/>
</dbReference>
<keyword evidence="5 10" id="KW-0067">ATP-binding</keyword>
<dbReference type="HAMAP" id="MF_00121">
    <property type="entry name" value="GatB"/>
    <property type="match status" value="1"/>
</dbReference>
<dbReference type="GO" id="GO:0050567">
    <property type="term" value="F:glutaminyl-tRNA synthase (glutamine-hydrolyzing) activity"/>
    <property type="evidence" value="ECO:0007669"/>
    <property type="project" value="UniProtKB-UniRule"/>
</dbReference>
<dbReference type="InterPro" id="IPR023168">
    <property type="entry name" value="GatB_Yqey_C_2"/>
</dbReference>
<evidence type="ECO:0000256" key="7">
    <source>
        <dbReference type="ARBA" id="ARBA00024799"/>
    </source>
</evidence>
<dbReference type="InterPro" id="IPR003789">
    <property type="entry name" value="Asn/Gln_tRNA_amidoTrase-B-like"/>
</dbReference>
<protein>
    <recommendedName>
        <fullName evidence="10">Aspartyl/glutamyl-tRNA(Asn/Gln) amidotransferase subunit B</fullName>
        <shortName evidence="10">Asp/Glu-ADT subunit B</shortName>
        <ecNumber evidence="10">6.3.5.-</ecNumber>
    </recommendedName>
</protein>
<dbReference type="GO" id="GO:0050566">
    <property type="term" value="F:asparaginyl-tRNA synthase (glutamine-hydrolyzing) activity"/>
    <property type="evidence" value="ECO:0007669"/>
    <property type="project" value="RHEA"/>
</dbReference>
<dbReference type="EC" id="6.3.5.-" evidence="10"/>
<sequence length="453" mass="51475">MSKYEPVIGLEIHIELATASKMFCTCSVDYFGAKPNTHTCPICLGLPGALPKANSLAIEFAQKLGIALNCEAQLSSKFDRKNYFYPDLAKGYQISQYDKPFSQNGYLEIQIDGKTKRIEITRAHLEEDTGKLSHATINGRRVTLIDFNRSGVPLMEVVSEPDMNSAQEAKIYSQKLQQIVRYSKISDADMEKGSMRIEPNVSLRKVTKVSKVTKVTNELPPYKVELKNINSFKFAEKAINYEIERQGKILESDKIPEQETRGWDEKNNKTVSQRSKELAHDYRYFPEPDLTPFEFTQSYLTDLKNNLPELPDLKGERFIRDYQLNEYDAEILTREKDLADYFEEAAKVGNKHNLTPKQIANVIINQKPNIATTLPAKLIQNIISQTTSTPTDQKELEDVIGQVINENPKAIEDYKKGKENALMFLIGQVVRKLGKSDPALIRQILIEKMAAIQ</sequence>
<dbReference type="AlphaFoldDB" id="A0A1F5FYW7"/>
<evidence type="ECO:0000256" key="5">
    <source>
        <dbReference type="ARBA" id="ARBA00022840"/>
    </source>
</evidence>
<dbReference type="PANTHER" id="PTHR11659:SF0">
    <property type="entry name" value="GLUTAMYL-TRNA(GLN) AMIDOTRANSFERASE SUBUNIT B, MITOCHONDRIAL"/>
    <property type="match status" value="1"/>
</dbReference>
<dbReference type="Gene3D" id="1.10.150.380">
    <property type="entry name" value="GatB domain, N-terminal subdomain"/>
    <property type="match status" value="1"/>
</dbReference>
<comment type="caution">
    <text evidence="12">The sequence shown here is derived from an EMBL/GenBank/DDBJ whole genome shotgun (WGS) entry which is preliminary data.</text>
</comment>
<dbReference type="InterPro" id="IPR006075">
    <property type="entry name" value="Asn/Gln-tRNA_Trfase_suB/E_cat"/>
</dbReference>
<dbReference type="Proteomes" id="UP000179252">
    <property type="component" value="Unassembled WGS sequence"/>
</dbReference>
<dbReference type="Gene3D" id="1.10.10.410">
    <property type="match status" value="1"/>
</dbReference>
<evidence type="ECO:0000256" key="1">
    <source>
        <dbReference type="ARBA" id="ARBA00005306"/>
    </source>
</evidence>
<evidence type="ECO:0000256" key="9">
    <source>
        <dbReference type="ARBA" id="ARBA00047913"/>
    </source>
</evidence>
<keyword evidence="6 10" id="KW-0648">Protein biosynthesis</keyword>
<evidence type="ECO:0000256" key="3">
    <source>
        <dbReference type="ARBA" id="ARBA00022598"/>
    </source>
</evidence>
<evidence type="ECO:0000313" key="13">
    <source>
        <dbReference type="Proteomes" id="UP000179252"/>
    </source>
</evidence>
<comment type="catalytic activity">
    <reaction evidence="8 10">
        <text>L-aspartyl-tRNA(Asn) + L-glutamine + ATP + H2O = L-asparaginyl-tRNA(Asn) + L-glutamate + ADP + phosphate + 2 H(+)</text>
        <dbReference type="Rhea" id="RHEA:14513"/>
        <dbReference type="Rhea" id="RHEA-COMP:9674"/>
        <dbReference type="Rhea" id="RHEA-COMP:9677"/>
        <dbReference type="ChEBI" id="CHEBI:15377"/>
        <dbReference type="ChEBI" id="CHEBI:15378"/>
        <dbReference type="ChEBI" id="CHEBI:29985"/>
        <dbReference type="ChEBI" id="CHEBI:30616"/>
        <dbReference type="ChEBI" id="CHEBI:43474"/>
        <dbReference type="ChEBI" id="CHEBI:58359"/>
        <dbReference type="ChEBI" id="CHEBI:78515"/>
        <dbReference type="ChEBI" id="CHEBI:78516"/>
        <dbReference type="ChEBI" id="CHEBI:456216"/>
    </reaction>
</comment>
<dbReference type="InterPro" id="IPR014746">
    <property type="entry name" value="Gln_synth/guanido_kin_cat_dom"/>
</dbReference>
<comment type="function">
    <text evidence="7 10">Allows the formation of correctly charged Asn-tRNA(Asn) or Gln-tRNA(Gln) through the transamidation of misacylated Asp-tRNA(Asn) or Glu-tRNA(Gln) in organisms which lack either or both of asparaginyl-tRNA or glutaminyl-tRNA synthetases. The reaction takes place in the presence of glutamine and ATP through an activated phospho-Asp-tRNA(Asn) or phospho-Glu-tRNA(Gln).</text>
</comment>
<dbReference type="GO" id="GO:0006412">
    <property type="term" value="P:translation"/>
    <property type="evidence" value="ECO:0007669"/>
    <property type="project" value="UniProtKB-UniRule"/>
</dbReference>
<comment type="subunit">
    <text evidence="2 10">Heterotrimer of A, B and C subunits.</text>
</comment>
<dbReference type="InterPro" id="IPR042114">
    <property type="entry name" value="GatB_C_1"/>
</dbReference>
<dbReference type="GO" id="GO:0005524">
    <property type="term" value="F:ATP binding"/>
    <property type="evidence" value="ECO:0007669"/>
    <property type="project" value="UniProtKB-KW"/>
</dbReference>
<keyword evidence="3 10" id="KW-0436">Ligase</keyword>
<dbReference type="NCBIfam" id="NF004012">
    <property type="entry name" value="PRK05477.1-2"/>
    <property type="match status" value="1"/>
</dbReference>
<organism evidence="12 13">
    <name type="scientific">Candidatus Curtissbacteria bacterium RBG_13_40_7</name>
    <dbReference type="NCBI Taxonomy" id="1797706"/>
    <lineage>
        <taxon>Bacteria</taxon>
        <taxon>Candidatus Curtissiibacteriota</taxon>
    </lineage>
</organism>
<dbReference type="NCBIfam" id="TIGR00133">
    <property type="entry name" value="gatB"/>
    <property type="match status" value="1"/>
</dbReference>
<dbReference type="InterPro" id="IPR018027">
    <property type="entry name" value="Asn/Gln_amidotransferase"/>
</dbReference>
<evidence type="ECO:0000256" key="10">
    <source>
        <dbReference type="HAMAP-Rule" id="MF_00121"/>
    </source>
</evidence>
<comment type="catalytic activity">
    <reaction evidence="9 10">
        <text>L-glutamyl-tRNA(Gln) + L-glutamine + ATP + H2O = L-glutaminyl-tRNA(Gln) + L-glutamate + ADP + phosphate + H(+)</text>
        <dbReference type="Rhea" id="RHEA:17521"/>
        <dbReference type="Rhea" id="RHEA-COMP:9681"/>
        <dbReference type="Rhea" id="RHEA-COMP:9684"/>
        <dbReference type="ChEBI" id="CHEBI:15377"/>
        <dbReference type="ChEBI" id="CHEBI:15378"/>
        <dbReference type="ChEBI" id="CHEBI:29985"/>
        <dbReference type="ChEBI" id="CHEBI:30616"/>
        <dbReference type="ChEBI" id="CHEBI:43474"/>
        <dbReference type="ChEBI" id="CHEBI:58359"/>
        <dbReference type="ChEBI" id="CHEBI:78520"/>
        <dbReference type="ChEBI" id="CHEBI:78521"/>
        <dbReference type="ChEBI" id="CHEBI:456216"/>
    </reaction>
</comment>
<evidence type="ECO:0000256" key="2">
    <source>
        <dbReference type="ARBA" id="ARBA00011123"/>
    </source>
</evidence>
<dbReference type="GO" id="GO:0070681">
    <property type="term" value="P:glutaminyl-tRNAGln biosynthesis via transamidation"/>
    <property type="evidence" value="ECO:0007669"/>
    <property type="project" value="TreeGrafter"/>
</dbReference>
<dbReference type="FunFam" id="1.10.10.410:FF:000001">
    <property type="entry name" value="Aspartyl/glutamyl-tRNA(Asn/Gln) amidotransferase subunit B"/>
    <property type="match status" value="1"/>
</dbReference>
<evidence type="ECO:0000313" key="12">
    <source>
        <dbReference type="EMBL" id="OGD84797.1"/>
    </source>
</evidence>
<evidence type="ECO:0000256" key="6">
    <source>
        <dbReference type="ARBA" id="ARBA00022917"/>
    </source>
</evidence>
<dbReference type="SUPFAM" id="SSF55931">
    <property type="entry name" value="Glutamine synthetase/guanido kinase"/>
    <property type="match status" value="1"/>
</dbReference>
<comment type="similarity">
    <text evidence="1 10">Belongs to the GatB/GatE family. GatB subfamily.</text>
</comment>
<keyword evidence="4 10" id="KW-0547">Nucleotide-binding</keyword>
<dbReference type="InterPro" id="IPR017958">
    <property type="entry name" value="Gln-tRNA_amidoTrfase_suB_CS"/>
</dbReference>